<dbReference type="EMBL" id="LAZR01000878">
    <property type="protein sequence ID" value="KKN55601.1"/>
    <property type="molecule type" value="Genomic_DNA"/>
</dbReference>
<protein>
    <submittedName>
        <fullName evidence="1">Uncharacterized protein</fullName>
    </submittedName>
</protein>
<dbReference type="AlphaFoldDB" id="A0A0F9U2N8"/>
<proteinExistence type="predicted"/>
<name>A0A0F9U2N8_9ZZZZ</name>
<gene>
    <name evidence="1" type="ORF">LCGC14_0580730</name>
</gene>
<reference evidence="1" key="1">
    <citation type="journal article" date="2015" name="Nature">
        <title>Complex archaea that bridge the gap between prokaryotes and eukaryotes.</title>
        <authorList>
            <person name="Spang A."/>
            <person name="Saw J.H."/>
            <person name="Jorgensen S.L."/>
            <person name="Zaremba-Niedzwiedzka K."/>
            <person name="Martijn J."/>
            <person name="Lind A.E."/>
            <person name="van Eijk R."/>
            <person name="Schleper C."/>
            <person name="Guy L."/>
            <person name="Ettema T.J."/>
        </authorList>
    </citation>
    <scope>NUCLEOTIDE SEQUENCE</scope>
</reference>
<comment type="caution">
    <text evidence="1">The sequence shown here is derived from an EMBL/GenBank/DDBJ whole genome shotgun (WGS) entry which is preliminary data.</text>
</comment>
<accession>A0A0F9U2N8</accession>
<organism evidence="1">
    <name type="scientific">marine sediment metagenome</name>
    <dbReference type="NCBI Taxonomy" id="412755"/>
    <lineage>
        <taxon>unclassified sequences</taxon>
        <taxon>metagenomes</taxon>
        <taxon>ecological metagenomes</taxon>
    </lineage>
</organism>
<evidence type="ECO:0000313" key="1">
    <source>
        <dbReference type="EMBL" id="KKN55601.1"/>
    </source>
</evidence>
<sequence length="79" mass="9410">MAKRTSILDKIYRYGGELWRLGDIIIDLQNIMPNQKCVDRYLQGLFFTQDRITINTERNLKNENERTIRARIGRIPNNN</sequence>